<gene>
    <name evidence="2" type="ORF">S03H2_43325</name>
</gene>
<comment type="caution">
    <text evidence="2">The sequence shown here is derived from an EMBL/GenBank/DDBJ whole genome shotgun (WGS) entry which is preliminary data.</text>
</comment>
<protein>
    <submittedName>
        <fullName evidence="2">Uncharacterized protein</fullName>
    </submittedName>
</protein>
<feature type="compositionally biased region" description="Basic residues" evidence="1">
    <location>
        <begin position="51"/>
        <end position="62"/>
    </location>
</feature>
<proteinExistence type="predicted"/>
<reference evidence="2" key="1">
    <citation type="journal article" date="2014" name="Front. Microbiol.">
        <title>High frequency of phylogenetically diverse reductive dehalogenase-homologous genes in deep subseafloor sedimentary metagenomes.</title>
        <authorList>
            <person name="Kawai M."/>
            <person name="Futagami T."/>
            <person name="Toyoda A."/>
            <person name="Takaki Y."/>
            <person name="Nishi S."/>
            <person name="Hori S."/>
            <person name="Arai W."/>
            <person name="Tsubouchi T."/>
            <person name="Morono Y."/>
            <person name="Uchiyama I."/>
            <person name="Ito T."/>
            <person name="Fujiyama A."/>
            <person name="Inagaki F."/>
            <person name="Takami H."/>
        </authorList>
    </citation>
    <scope>NUCLEOTIDE SEQUENCE</scope>
    <source>
        <strain evidence="2">Expedition CK06-06</strain>
    </source>
</reference>
<accession>X1HH38</accession>
<organism evidence="2">
    <name type="scientific">marine sediment metagenome</name>
    <dbReference type="NCBI Taxonomy" id="412755"/>
    <lineage>
        <taxon>unclassified sequences</taxon>
        <taxon>metagenomes</taxon>
        <taxon>ecological metagenomes</taxon>
    </lineage>
</organism>
<sequence>MLKKTKNAKLCPTDLTWEEKNPSHYRFNNGALIKLEKTIEEIKNGKNNSKKEKKHHSSQREE</sequence>
<dbReference type="EMBL" id="BARU01027017">
    <property type="protein sequence ID" value="GAH69451.1"/>
    <property type="molecule type" value="Genomic_DNA"/>
</dbReference>
<evidence type="ECO:0000313" key="2">
    <source>
        <dbReference type="EMBL" id="GAH69451.1"/>
    </source>
</evidence>
<name>X1HH38_9ZZZZ</name>
<dbReference type="AlphaFoldDB" id="X1HH38"/>
<feature type="region of interest" description="Disordered" evidence="1">
    <location>
        <begin position="40"/>
        <end position="62"/>
    </location>
</feature>
<evidence type="ECO:0000256" key="1">
    <source>
        <dbReference type="SAM" id="MobiDB-lite"/>
    </source>
</evidence>